<evidence type="ECO:0000256" key="4">
    <source>
        <dbReference type="ARBA" id="ARBA00022801"/>
    </source>
</evidence>
<comment type="catalytic activity">
    <reaction evidence="7">
        <text>diphthine methyl ester-[translation elongation factor 2] + H2O = diphthine-[translation elongation factor 2] + methanol + H(+)</text>
        <dbReference type="Rhea" id="RHEA:42656"/>
        <dbReference type="Rhea" id="RHEA-COMP:10172"/>
        <dbReference type="Rhea" id="RHEA-COMP:10173"/>
        <dbReference type="ChEBI" id="CHEBI:15377"/>
        <dbReference type="ChEBI" id="CHEBI:15378"/>
        <dbReference type="ChEBI" id="CHEBI:17790"/>
        <dbReference type="ChEBI" id="CHEBI:79005"/>
        <dbReference type="ChEBI" id="CHEBI:82696"/>
        <dbReference type="EC" id="3.1.1.97"/>
    </reaction>
</comment>
<dbReference type="InterPro" id="IPR036322">
    <property type="entry name" value="WD40_repeat_dom_sf"/>
</dbReference>
<sequence length="387" mass="42426">MTGDGQSITSRRSLTLDLPPSCLEFSPLFPSYFLIGTYNLHKNEDDTAASSSEPQRRDGSIVVYRLAEDELKLITTKPRPSAILDLRFQPYPGKEDIVGVVTSTGSLEIFRFEASQQPNLELLGTVRILGLGEDVLFLSFGWHPTVPDTVAITTSQGGVHILQLSPNYQTCRSTHDPVITHSLETWCTVISPVPSNPEQFTLYTGGDDSVLNYATCSISGADPDDESSLEVQVVYGPMQVPGHNAGVTAIQPLPCGKDIVVTGSYDDHIRVYSIQGLHETYGMRKTKLLAEENLGGGVWRLRLIKTEQANGRWKALLLASCMHAGARVIEVVGSEDGEVELKCLARFEEHKSMNYAGDFQPGSQDGELVCVSSSFYDKLLALWSVRL</sequence>
<dbReference type="STRING" id="177199.A0A420YCL4"/>
<dbReference type="GO" id="GO:0061685">
    <property type="term" value="F:diphthine methylesterase activity"/>
    <property type="evidence" value="ECO:0007669"/>
    <property type="project" value="UniProtKB-EC"/>
</dbReference>
<dbReference type="GO" id="GO:0017183">
    <property type="term" value="P:protein histidyl modification to diphthamide"/>
    <property type="evidence" value="ECO:0007669"/>
    <property type="project" value="TreeGrafter"/>
</dbReference>
<reference evidence="8 9" key="1">
    <citation type="submission" date="2018-08" db="EMBL/GenBank/DDBJ databases">
        <title>Draft genome of the lignicolous fungus Coniochaeta pulveracea.</title>
        <authorList>
            <person name="Borstlap C.J."/>
            <person name="De Witt R.N."/>
            <person name="Botha A."/>
            <person name="Volschenk H."/>
        </authorList>
    </citation>
    <scope>NUCLEOTIDE SEQUENCE [LARGE SCALE GENOMIC DNA]</scope>
    <source>
        <strain evidence="8 9">CAB683</strain>
    </source>
</reference>
<comment type="caution">
    <text evidence="8">The sequence shown here is derived from an EMBL/GenBank/DDBJ whole genome shotgun (WGS) entry which is preliminary data.</text>
</comment>
<dbReference type="EMBL" id="QVQW01000019">
    <property type="protein sequence ID" value="RKU45632.1"/>
    <property type="molecule type" value="Genomic_DNA"/>
</dbReference>
<dbReference type="AlphaFoldDB" id="A0A420YCL4"/>
<dbReference type="OrthoDB" id="1930760at2759"/>
<dbReference type="Pfam" id="PF00400">
    <property type="entry name" value="WD40"/>
    <property type="match status" value="1"/>
</dbReference>
<evidence type="ECO:0000256" key="5">
    <source>
        <dbReference type="ARBA" id="ARBA00038092"/>
    </source>
</evidence>
<organism evidence="8 9">
    <name type="scientific">Coniochaeta pulveracea</name>
    <dbReference type="NCBI Taxonomy" id="177199"/>
    <lineage>
        <taxon>Eukaryota</taxon>
        <taxon>Fungi</taxon>
        <taxon>Dikarya</taxon>
        <taxon>Ascomycota</taxon>
        <taxon>Pezizomycotina</taxon>
        <taxon>Sordariomycetes</taxon>
        <taxon>Sordariomycetidae</taxon>
        <taxon>Coniochaetales</taxon>
        <taxon>Coniochaetaceae</taxon>
        <taxon>Coniochaeta</taxon>
    </lineage>
</organism>
<comment type="pathway">
    <text evidence="1">Protein modification; peptidyl-diphthamide biosynthesis.</text>
</comment>
<dbReference type="SUPFAM" id="SSF50978">
    <property type="entry name" value="WD40 repeat-like"/>
    <property type="match status" value="1"/>
</dbReference>
<dbReference type="PANTHER" id="PTHR46042">
    <property type="entry name" value="DIPHTHINE METHYLTRANSFERASE"/>
    <property type="match status" value="1"/>
</dbReference>
<name>A0A420YCL4_9PEZI</name>
<evidence type="ECO:0000313" key="8">
    <source>
        <dbReference type="EMBL" id="RKU45632.1"/>
    </source>
</evidence>
<evidence type="ECO:0000256" key="3">
    <source>
        <dbReference type="ARBA" id="ARBA00022737"/>
    </source>
</evidence>
<dbReference type="SMART" id="SM00320">
    <property type="entry name" value="WD40"/>
    <property type="match status" value="2"/>
</dbReference>
<keyword evidence="9" id="KW-1185">Reference proteome</keyword>
<evidence type="ECO:0000313" key="9">
    <source>
        <dbReference type="Proteomes" id="UP000275385"/>
    </source>
</evidence>
<protein>
    <recommendedName>
        <fullName evidence="6">methylated diphthine methylhydrolase</fullName>
        <ecNumber evidence="6">3.1.1.97</ecNumber>
    </recommendedName>
</protein>
<keyword evidence="3" id="KW-0677">Repeat</keyword>
<dbReference type="Gene3D" id="2.130.10.10">
    <property type="entry name" value="YVTN repeat-like/Quinoprotein amine dehydrogenase"/>
    <property type="match status" value="1"/>
</dbReference>
<dbReference type="Proteomes" id="UP000275385">
    <property type="component" value="Unassembled WGS sequence"/>
</dbReference>
<evidence type="ECO:0000256" key="1">
    <source>
        <dbReference type="ARBA" id="ARBA00005156"/>
    </source>
</evidence>
<dbReference type="InterPro" id="IPR052415">
    <property type="entry name" value="Diphthine_MTase"/>
</dbReference>
<dbReference type="InterPro" id="IPR015943">
    <property type="entry name" value="WD40/YVTN_repeat-like_dom_sf"/>
</dbReference>
<proteinExistence type="inferred from homology"/>
<comment type="similarity">
    <text evidence="5">Belongs to the DPH7 family.</text>
</comment>
<accession>A0A420YCL4</accession>
<dbReference type="PANTHER" id="PTHR46042:SF1">
    <property type="entry name" value="DIPHTHINE METHYLTRANSFERASE"/>
    <property type="match status" value="1"/>
</dbReference>
<evidence type="ECO:0000256" key="7">
    <source>
        <dbReference type="ARBA" id="ARBA00047551"/>
    </source>
</evidence>
<dbReference type="EC" id="3.1.1.97" evidence="6"/>
<dbReference type="GO" id="GO:0005737">
    <property type="term" value="C:cytoplasm"/>
    <property type="evidence" value="ECO:0007669"/>
    <property type="project" value="TreeGrafter"/>
</dbReference>
<evidence type="ECO:0000256" key="6">
    <source>
        <dbReference type="ARBA" id="ARBA00039131"/>
    </source>
</evidence>
<gene>
    <name evidence="8" type="ORF">DL546_000817</name>
</gene>
<dbReference type="InterPro" id="IPR001680">
    <property type="entry name" value="WD40_rpt"/>
</dbReference>
<keyword evidence="4" id="KW-0378">Hydrolase</keyword>
<keyword evidence="2" id="KW-0853">WD repeat</keyword>
<evidence type="ECO:0000256" key="2">
    <source>
        <dbReference type="ARBA" id="ARBA00022574"/>
    </source>
</evidence>